<gene>
    <name evidence="2" type="ORF">SAMN05660895_1982</name>
</gene>
<evidence type="ECO:0000313" key="2">
    <source>
        <dbReference type="EMBL" id="SFV34372.1"/>
    </source>
</evidence>
<name>A0A1I7NI96_9BACT</name>
<evidence type="ECO:0000313" key="3">
    <source>
        <dbReference type="Proteomes" id="UP000199537"/>
    </source>
</evidence>
<feature type="transmembrane region" description="Helical" evidence="1">
    <location>
        <begin position="35"/>
        <end position="55"/>
    </location>
</feature>
<keyword evidence="1" id="KW-0472">Membrane</keyword>
<keyword evidence="3" id="KW-1185">Reference proteome</keyword>
<dbReference type="EMBL" id="FPCJ01000001">
    <property type="protein sequence ID" value="SFV34372.1"/>
    <property type="molecule type" value="Genomic_DNA"/>
</dbReference>
<sequence length="304" mass="34627">MWQIKNFSNFGWAMKISVSSSNRSPKITFDGLKFFVVRTYILILFSILPVIAAYAQNNPAPIVGKPSKNYLLYNRDGQEVYIHEFSGGFRLNTNGWNAFLELGHRKNELFTNIYQFEVGETKSPKERKSANPIGVDFFGNVYTTHPYVYGKQNIFYQARLGLGQRYLIGSKANKNGVEVSALYLGGFSMGILRPYYLQVYVDSSSNATEYIRYTGSNKTQFLDTYNILGGTGLQKGWDELKWVPGLYARVGMRFDWAAFNSLVSALEVSVSGQYYFQDISIMVDNKPQKFFFNASVGLMFGKKW</sequence>
<protein>
    <submittedName>
        <fullName evidence="2">Uncharacterized protein</fullName>
    </submittedName>
</protein>
<dbReference type="AlphaFoldDB" id="A0A1I7NI96"/>
<dbReference type="Proteomes" id="UP000199537">
    <property type="component" value="Unassembled WGS sequence"/>
</dbReference>
<proteinExistence type="predicted"/>
<keyword evidence="1" id="KW-0812">Transmembrane</keyword>
<dbReference type="STRING" id="1393122.SAMN05660895_1982"/>
<evidence type="ECO:0000256" key="1">
    <source>
        <dbReference type="SAM" id="Phobius"/>
    </source>
</evidence>
<reference evidence="3" key="1">
    <citation type="submission" date="2016-10" db="EMBL/GenBank/DDBJ databases">
        <authorList>
            <person name="Varghese N."/>
            <person name="Submissions S."/>
        </authorList>
    </citation>
    <scope>NUCLEOTIDE SEQUENCE [LARGE SCALE GENOMIC DNA]</scope>
    <source>
        <strain evidence="3">DSM 14807</strain>
    </source>
</reference>
<organism evidence="2 3">
    <name type="scientific">Thermoflavifilum thermophilum</name>
    <dbReference type="NCBI Taxonomy" id="1393122"/>
    <lineage>
        <taxon>Bacteria</taxon>
        <taxon>Pseudomonadati</taxon>
        <taxon>Bacteroidota</taxon>
        <taxon>Chitinophagia</taxon>
        <taxon>Chitinophagales</taxon>
        <taxon>Chitinophagaceae</taxon>
        <taxon>Thermoflavifilum</taxon>
    </lineage>
</organism>
<keyword evidence="1" id="KW-1133">Transmembrane helix</keyword>
<accession>A0A1I7NI96</accession>